<dbReference type="EMBL" id="FONH01000005">
    <property type="protein sequence ID" value="SFE97171.1"/>
    <property type="molecule type" value="Genomic_DNA"/>
</dbReference>
<organism evidence="4 5">
    <name type="scientific">Dyella marensis</name>
    <dbReference type="NCBI Taxonomy" id="500610"/>
    <lineage>
        <taxon>Bacteria</taxon>
        <taxon>Pseudomonadati</taxon>
        <taxon>Pseudomonadota</taxon>
        <taxon>Gammaproteobacteria</taxon>
        <taxon>Lysobacterales</taxon>
        <taxon>Rhodanobacteraceae</taxon>
        <taxon>Dyella</taxon>
    </lineage>
</organism>
<dbReference type="InterPro" id="IPR051911">
    <property type="entry name" value="SDR_oxidoreductase"/>
</dbReference>
<comment type="similarity">
    <text evidence="1 3">Belongs to the short-chain dehydrogenases/reductases (SDR) family.</text>
</comment>
<evidence type="ECO:0000313" key="4">
    <source>
        <dbReference type="EMBL" id="SFE97171.1"/>
    </source>
</evidence>
<dbReference type="Gene3D" id="3.40.50.720">
    <property type="entry name" value="NAD(P)-binding Rossmann-like Domain"/>
    <property type="match status" value="1"/>
</dbReference>
<evidence type="ECO:0000256" key="1">
    <source>
        <dbReference type="ARBA" id="ARBA00006484"/>
    </source>
</evidence>
<evidence type="ECO:0000256" key="2">
    <source>
        <dbReference type="ARBA" id="ARBA00023002"/>
    </source>
</evidence>
<dbReference type="GO" id="GO:0016491">
    <property type="term" value="F:oxidoreductase activity"/>
    <property type="evidence" value="ECO:0007669"/>
    <property type="project" value="UniProtKB-KW"/>
</dbReference>
<accession>A0A1I2EY08</accession>
<dbReference type="PRINTS" id="PR00080">
    <property type="entry name" value="SDRFAMILY"/>
</dbReference>
<keyword evidence="2" id="KW-0560">Oxidoreductase</keyword>
<dbReference type="SUPFAM" id="SSF51735">
    <property type="entry name" value="NAD(P)-binding Rossmann-fold domains"/>
    <property type="match status" value="1"/>
</dbReference>
<dbReference type="Proteomes" id="UP000199477">
    <property type="component" value="Unassembled WGS sequence"/>
</dbReference>
<dbReference type="PANTHER" id="PTHR43976">
    <property type="entry name" value="SHORT CHAIN DEHYDROGENASE"/>
    <property type="match status" value="1"/>
</dbReference>
<dbReference type="PROSITE" id="PS00061">
    <property type="entry name" value="ADH_SHORT"/>
    <property type="match status" value="1"/>
</dbReference>
<dbReference type="NCBIfam" id="NF004824">
    <property type="entry name" value="PRK06180.1"/>
    <property type="match status" value="1"/>
</dbReference>
<reference evidence="5" key="1">
    <citation type="submission" date="2016-10" db="EMBL/GenBank/DDBJ databases">
        <authorList>
            <person name="Varghese N."/>
            <person name="Submissions S."/>
        </authorList>
    </citation>
    <scope>NUCLEOTIDE SEQUENCE [LARGE SCALE GENOMIC DNA]</scope>
    <source>
        <strain evidence="5">UNC178MFTsu3.1</strain>
    </source>
</reference>
<evidence type="ECO:0000256" key="3">
    <source>
        <dbReference type="RuleBase" id="RU000363"/>
    </source>
</evidence>
<protein>
    <submittedName>
        <fullName evidence="4">NADP-dependent 3-hydroxy acid dehydrogenase YdfG</fullName>
    </submittedName>
</protein>
<dbReference type="InterPro" id="IPR002347">
    <property type="entry name" value="SDR_fam"/>
</dbReference>
<evidence type="ECO:0000313" key="5">
    <source>
        <dbReference type="Proteomes" id="UP000199477"/>
    </source>
</evidence>
<dbReference type="STRING" id="500610.SAMN02799615_02127"/>
<dbReference type="AlphaFoldDB" id="A0A1I2EY08"/>
<dbReference type="CDD" id="cd05374">
    <property type="entry name" value="17beta-HSD-like_SDR_c"/>
    <property type="match status" value="1"/>
</dbReference>
<name>A0A1I2EY08_9GAMM</name>
<keyword evidence="5" id="KW-1185">Reference proteome</keyword>
<proteinExistence type="inferred from homology"/>
<dbReference type="InterPro" id="IPR020904">
    <property type="entry name" value="Sc_DH/Rdtase_CS"/>
</dbReference>
<dbReference type="InterPro" id="IPR036291">
    <property type="entry name" value="NAD(P)-bd_dom_sf"/>
</dbReference>
<dbReference type="RefSeq" id="WP_035323423.1">
    <property type="nucleotide sequence ID" value="NZ_FONH01000005.1"/>
</dbReference>
<gene>
    <name evidence="4" type="ORF">SAMN02799615_02127</name>
</gene>
<dbReference type="NCBIfam" id="NF006114">
    <property type="entry name" value="PRK08263.1"/>
    <property type="match status" value="1"/>
</dbReference>
<dbReference type="PRINTS" id="PR00081">
    <property type="entry name" value="GDHRDH"/>
</dbReference>
<dbReference type="PANTHER" id="PTHR43976:SF16">
    <property type="entry name" value="SHORT-CHAIN DEHYDROGENASE_REDUCTASE FAMILY PROTEIN"/>
    <property type="match status" value="1"/>
</dbReference>
<dbReference type="Pfam" id="PF00106">
    <property type="entry name" value="adh_short"/>
    <property type="match status" value="1"/>
</dbReference>
<sequence>MAGKVWFITGASSGFGDAFARYALGIGDSVVATARDTARLAPLVKLAPDRVLAQRLDVAQPGEAEPAVMAGVERFGRIDIVVNNAGYSVVGAVEETSDAELRALLDTNFFGAASVIRAALPVLRAQRSGAIVNITSLGGQLSFAGFSAYSASKFALEGLSEALAGEVAPFGIKVLIVEPGQFRTNLAGAGMRYMPELPAYADTVGATRQFAHGMHQTQDGDPLKAAAAIARALEAEETPLRLALGRDAVDAIRGHAQKMLVDIESWEAVSVDTRID</sequence>